<dbReference type="GO" id="GO:0031956">
    <property type="term" value="F:medium-chain fatty acid-CoA ligase activity"/>
    <property type="evidence" value="ECO:0007669"/>
    <property type="project" value="TreeGrafter"/>
</dbReference>
<dbReference type="EMBL" id="JAEPRA010000006">
    <property type="protein sequence ID" value="KAG2184230.1"/>
    <property type="molecule type" value="Genomic_DNA"/>
</dbReference>
<feature type="transmembrane region" description="Helical" evidence="2">
    <location>
        <begin position="1194"/>
        <end position="1223"/>
    </location>
</feature>
<dbReference type="InterPro" id="IPR025110">
    <property type="entry name" value="AMP-bd_C"/>
</dbReference>
<dbReference type="InterPro" id="IPR000873">
    <property type="entry name" value="AMP-dep_synth/lig_dom"/>
</dbReference>
<dbReference type="SUPFAM" id="SSF51161">
    <property type="entry name" value="Trimeric LpxA-like enzymes"/>
    <property type="match status" value="3"/>
</dbReference>
<feature type="region of interest" description="Disordered" evidence="1">
    <location>
        <begin position="1"/>
        <end position="39"/>
    </location>
</feature>
<accession>A0A8H7Q2R4</accession>
<reference evidence="4" key="1">
    <citation type="submission" date="2020-12" db="EMBL/GenBank/DDBJ databases">
        <title>Metabolic potential, ecology and presence of endohyphal bacteria is reflected in genomic diversity of Mucoromycotina.</title>
        <authorList>
            <person name="Muszewska A."/>
            <person name="Okrasinska A."/>
            <person name="Steczkiewicz K."/>
            <person name="Drgas O."/>
            <person name="Orlowska M."/>
            <person name="Perlinska-Lenart U."/>
            <person name="Aleksandrzak-Piekarczyk T."/>
            <person name="Szatraj K."/>
            <person name="Zielenkiewicz U."/>
            <person name="Pilsyk S."/>
            <person name="Malc E."/>
            <person name="Mieczkowski P."/>
            <person name="Kruszewska J.S."/>
            <person name="Biernat P."/>
            <person name="Pawlowska J."/>
        </authorList>
    </citation>
    <scope>NUCLEOTIDE SEQUENCE</scope>
    <source>
        <strain evidence="4">WA0000051536</strain>
    </source>
</reference>
<dbReference type="SUPFAM" id="SSF47336">
    <property type="entry name" value="ACP-like"/>
    <property type="match status" value="1"/>
</dbReference>
<protein>
    <recommendedName>
        <fullName evidence="3">Carrier domain-containing protein</fullName>
    </recommendedName>
</protein>
<dbReference type="Pfam" id="PF13193">
    <property type="entry name" value="AMP-binding_C"/>
    <property type="match status" value="2"/>
</dbReference>
<feature type="compositionally biased region" description="Basic residues" evidence="1">
    <location>
        <begin position="64"/>
        <end position="73"/>
    </location>
</feature>
<keyword evidence="5" id="KW-1185">Reference proteome</keyword>
<organism evidence="4 5">
    <name type="scientific">Umbelopsis vinacea</name>
    <dbReference type="NCBI Taxonomy" id="44442"/>
    <lineage>
        <taxon>Eukaryota</taxon>
        <taxon>Fungi</taxon>
        <taxon>Fungi incertae sedis</taxon>
        <taxon>Mucoromycota</taxon>
        <taxon>Mucoromycotina</taxon>
        <taxon>Umbelopsidomycetes</taxon>
        <taxon>Umbelopsidales</taxon>
        <taxon>Umbelopsidaceae</taxon>
        <taxon>Umbelopsis</taxon>
    </lineage>
</organism>
<feature type="compositionally biased region" description="Pro residues" evidence="1">
    <location>
        <begin position="75"/>
        <end position="85"/>
    </location>
</feature>
<dbReference type="Gene3D" id="2.160.10.10">
    <property type="entry name" value="Hexapeptide repeat proteins"/>
    <property type="match status" value="2"/>
</dbReference>
<name>A0A8H7Q2R4_9FUNG</name>
<keyword evidence="2" id="KW-1133">Transmembrane helix</keyword>
<feature type="transmembrane region" description="Helical" evidence="2">
    <location>
        <begin position="1523"/>
        <end position="1550"/>
    </location>
</feature>
<dbReference type="PROSITE" id="PS50075">
    <property type="entry name" value="CARRIER"/>
    <property type="match status" value="1"/>
</dbReference>
<dbReference type="Pfam" id="PF00501">
    <property type="entry name" value="AMP-binding"/>
    <property type="match status" value="1"/>
</dbReference>
<evidence type="ECO:0000259" key="3">
    <source>
        <dbReference type="PROSITE" id="PS50075"/>
    </source>
</evidence>
<dbReference type="InterPro" id="IPR042099">
    <property type="entry name" value="ANL_N_sf"/>
</dbReference>
<gene>
    <name evidence="4" type="ORF">INT44_009245</name>
</gene>
<dbReference type="Gene3D" id="3.40.50.12780">
    <property type="entry name" value="N-terminal domain of ligase-like"/>
    <property type="match status" value="1"/>
</dbReference>
<feature type="compositionally biased region" description="Polar residues" evidence="1">
    <location>
        <begin position="86"/>
        <end position="106"/>
    </location>
</feature>
<evidence type="ECO:0000256" key="1">
    <source>
        <dbReference type="SAM" id="MobiDB-lite"/>
    </source>
</evidence>
<sequence>MFRSFSRKSQQRRHSHESQSEIYPPRPGSSASNASSSMNSALTLHENDSFYKWAASFPPEQQQQHHHHHHHRPTSPAPAYQPQPPVTCSRQSSMNKSAASSDTRTITSNGFDRVMELLDDAYNGFRTPSSDKPHSNSFPSMGHLVDHYLQFDTLLDFVNVTNTKAIIRPPSAEIANCVNHITHAQIHNFLEKSFNLAQFGLTRGHRVGVCLPDGPELGLCLLGVIAYCVCAPSNPNLTPEELLHDFGNMKVEAVIVPYSKLQDNDRMVQVLRAGGLRIIGLKPDSLGVGFTLVSDEVVANGSYPNSAETEIEIVESLQVETPKYQRRTSKSSNARELNGPNDLAMILQTSGTSGKKKTVPYRLRTLCIGTVCVAFSWGLQANDININMMPLFHVGGIVRNLFAPVFSSGSVMLCNGFDASVFWDIAQAQAGVNIWYYAVPTMHHAILQEGNMRQVSIKLRQFVKMICNAGGGLLPSLAKDLKAFFPAATVLPSYGMTECMPISTPPRDYALNREGTSGLEVGPEITIFIGDKPVAKNGTVGNIMVRGPPCFDGYEGIDNTNTFIDGWFDTGDMGYVDDDGYLYITGRSKEIINRGGEIISPFEIENAVVAHPKVAQTIAFSVAHETLQETIGVVIVPEEGHTRVDLKSLRSFLSKSLHHSKLPQVIVYLDNIPKNAVNKPLRIKLAERMGIPEVKDSESNVNVAQRLYQGTCPPKGTPLTDPIAITSVSWDMSDLVQALVVHQAVADCAALRNPLDHQVVAFVVNTPQDTEKEIDVKETAIHIHQYLETQIHDYMMPRRIVIVDEIVRFEDGSLNEQELHQIAQEQVADLEECTGDPVALALRDIFASVLGMQGEKAHYPLNGDFFEYGGDSLKAGALISQIRAKLGVALPIVIIYDEKNRTPLGLAKICTEQLPSDHHLFTHGYSAINIEEDEEDPTERLKNRPKSGAKNQWNPFTALIQLSSIYLLRPLRITLCWFMFASLLVAVASSWDRKGSNILRVVQLSLSLFIARVATALVLPFIAIITKWAVIGRYRAGSYPLWSSYYLRWWFVHQVCRMCGRGIFKLHPRLYAFYLTLMGSSIGANCRVDIHADIQEFDLVTIGDYCQFDNCSVRPFVLKTGHMVLSEIVIGSNTSIGLKSIVTAGSHIPAGTVMGPLTSSHNMDVVAGGSAHMDTTQGMNFSELNRMNFPAPHFLVSLIFGWPIVIFVKFFAFLPWFAVIFLLTREVFFEKASQNQFAELILYFAEPERVGYHFLAVIVRDNITPFFYLAGVIAMKRLFIGKFKAGPRDRRQISLLKYWLMEKLMPGGDLGGVTRLIGTHYELVSMIYRALGAKIGERVYWPGSGLRIIEFDLLEIGNDVIFGSRTHVVCSDSHISAPVKIGDGAMIADRCVLLPGSTIGRKAVLGSGGLAKKNFQFPDNSVWVGSRGGNALLWDAGTNSADDESTITPFGRAFYQNKAKFWVIPLGMIVAYNFLLHVIASCYWSIPVTAAIQVAALMEKRYFLKHTDEAAVYSLYEGSRQGLTFLIIFAIICGCICVLCFLGLAIEIAAKWCLFGRRKQGSYNWDESSYCQRWQILITFQQCFRQGVLNLLSGSAWLVLFFRCLGANIGKDVCLYPNGGDPMMTEPDLVTLEDDTAVDEASLICHINSRGQFSINPLHIGAGSVLRTGSRLLSGASMKEDSVLLEHTLVASGQVAEKNSIWQGWPGEDVTEKYNRNMRNSRRFSVKSLRGFVDFY</sequence>
<dbReference type="InterPro" id="IPR036736">
    <property type="entry name" value="ACP-like_sf"/>
</dbReference>
<dbReference type="Proteomes" id="UP000612746">
    <property type="component" value="Unassembled WGS sequence"/>
</dbReference>
<feature type="transmembrane region" description="Helical" evidence="2">
    <location>
        <begin position="1461"/>
        <end position="1486"/>
    </location>
</feature>
<keyword evidence="2" id="KW-0472">Membrane</keyword>
<feature type="compositionally biased region" description="Low complexity" evidence="1">
    <location>
        <begin position="29"/>
        <end position="39"/>
    </location>
</feature>
<dbReference type="OrthoDB" id="3633556at2759"/>
<dbReference type="Gene3D" id="1.10.1200.10">
    <property type="entry name" value="ACP-like"/>
    <property type="match status" value="1"/>
</dbReference>
<dbReference type="Pfam" id="PF00550">
    <property type="entry name" value="PP-binding"/>
    <property type="match status" value="1"/>
</dbReference>
<dbReference type="PANTHER" id="PTHR43201">
    <property type="entry name" value="ACYL-COA SYNTHETASE"/>
    <property type="match status" value="1"/>
</dbReference>
<evidence type="ECO:0000313" key="5">
    <source>
        <dbReference type="Proteomes" id="UP000612746"/>
    </source>
</evidence>
<dbReference type="PANTHER" id="PTHR43201:SF10">
    <property type="entry name" value="CARRIER DOMAIN-CONTAINING PROTEIN"/>
    <property type="match status" value="1"/>
</dbReference>
<feature type="compositionally biased region" description="Basic residues" evidence="1">
    <location>
        <begin position="1"/>
        <end position="15"/>
    </location>
</feature>
<keyword evidence="2" id="KW-0812">Transmembrane</keyword>
<dbReference type="InterPro" id="IPR011004">
    <property type="entry name" value="Trimer_LpxA-like_sf"/>
</dbReference>
<feature type="transmembrane region" description="Helical" evidence="2">
    <location>
        <begin position="1003"/>
        <end position="1025"/>
    </location>
</feature>
<feature type="transmembrane region" description="Helical" evidence="2">
    <location>
        <begin position="971"/>
        <end position="991"/>
    </location>
</feature>
<evidence type="ECO:0000256" key="2">
    <source>
        <dbReference type="SAM" id="Phobius"/>
    </source>
</evidence>
<evidence type="ECO:0000313" key="4">
    <source>
        <dbReference type="EMBL" id="KAG2184230.1"/>
    </source>
</evidence>
<dbReference type="SUPFAM" id="SSF56801">
    <property type="entry name" value="Acetyl-CoA synthetase-like"/>
    <property type="match status" value="2"/>
</dbReference>
<feature type="region of interest" description="Disordered" evidence="1">
    <location>
        <begin position="59"/>
        <end position="106"/>
    </location>
</feature>
<dbReference type="InterPro" id="IPR009081">
    <property type="entry name" value="PP-bd_ACP"/>
</dbReference>
<dbReference type="InterPro" id="IPR045851">
    <property type="entry name" value="AMP-bd_C_sf"/>
</dbReference>
<feature type="domain" description="Carrier" evidence="3">
    <location>
        <begin position="836"/>
        <end position="914"/>
    </location>
</feature>
<comment type="caution">
    <text evidence="4">The sequence shown here is derived from an EMBL/GenBank/DDBJ whole genome shotgun (WGS) entry which is preliminary data.</text>
</comment>
<dbReference type="Gene3D" id="3.30.300.30">
    <property type="match status" value="2"/>
</dbReference>
<proteinExistence type="predicted"/>
<dbReference type="GO" id="GO:0006631">
    <property type="term" value="P:fatty acid metabolic process"/>
    <property type="evidence" value="ECO:0007669"/>
    <property type="project" value="TreeGrafter"/>
</dbReference>